<evidence type="ECO:0000256" key="4">
    <source>
        <dbReference type="ARBA" id="ARBA00023136"/>
    </source>
</evidence>
<comment type="subcellular location">
    <subcellularLocation>
        <location evidence="1">Membrane</location>
        <topology evidence="1">Multi-pass membrane protein</topology>
    </subcellularLocation>
</comment>
<protein>
    <submittedName>
        <fullName evidence="7">TM2 domain-containing protein</fullName>
    </submittedName>
</protein>
<dbReference type="Pfam" id="PF05154">
    <property type="entry name" value="TM2"/>
    <property type="match status" value="1"/>
</dbReference>
<dbReference type="EMBL" id="DVLX01000069">
    <property type="protein sequence ID" value="HIT99679.1"/>
    <property type="molecule type" value="Genomic_DNA"/>
</dbReference>
<comment type="caution">
    <text evidence="7">The sequence shown here is derived from an EMBL/GenBank/DDBJ whole genome shotgun (WGS) entry which is preliminary data.</text>
</comment>
<sequence>MDVNSIAKYVGKNHQEEVAQLMKADDKLASKVSLKNPVIACILSIFLGIIGIDRLYQGGIKVFLCKLAMILLTLGTWWIVDIGYSVIITKQDNYEKIIAAAA</sequence>
<accession>A0A9D1KVQ2</accession>
<keyword evidence="4 5" id="KW-0472">Membrane</keyword>
<reference evidence="7" key="2">
    <citation type="journal article" date="2021" name="PeerJ">
        <title>Extensive microbial diversity within the chicken gut microbiome revealed by metagenomics and culture.</title>
        <authorList>
            <person name="Gilroy R."/>
            <person name="Ravi A."/>
            <person name="Getino M."/>
            <person name="Pursley I."/>
            <person name="Horton D.L."/>
            <person name="Alikhan N.F."/>
            <person name="Baker D."/>
            <person name="Gharbi K."/>
            <person name="Hall N."/>
            <person name="Watson M."/>
            <person name="Adriaenssens E.M."/>
            <person name="Foster-Nyarko E."/>
            <person name="Jarju S."/>
            <person name="Secka A."/>
            <person name="Antonio M."/>
            <person name="Oren A."/>
            <person name="Chaudhuri R.R."/>
            <person name="La Ragione R."/>
            <person name="Hildebrand F."/>
            <person name="Pallen M.J."/>
        </authorList>
    </citation>
    <scope>NUCLEOTIDE SEQUENCE</scope>
    <source>
        <strain evidence="7">CHK176-22527</strain>
    </source>
</reference>
<dbReference type="Proteomes" id="UP000824159">
    <property type="component" value="Unassembled WGS sequence"/>
</dbReference>
<gene>
    <name evidence="7" type="ORF">IAD12_05450</name>
</gene>
<name>A0A9D1KVQ2_9FIRM</name>
<proteinExistence type="predicted"/>
<feature type="transmembrane region" description="Helical" evidence="5">
    <location>
        <begin position="37"/>
        <end position="56"/>
    </location>
</feature>
<evidence type="ECO:0000313" key="7">
    <source>
        <dbReference type="EMBL" id="HIT99679.1"/>
    </source>
</evidence>
<feature type="transmembrane region" description="Helical" evidence="5">
    <location>
        <begin position="63"/>
        <end position="80"/>
    </location>
</feature>
<dbReference type="GO" id="GO:0016020">
    <property type="term" value="C:membrane"/>
    <property type="evidence" value="ECO:0007669"/>
    <property type="project" value="UniProtKB-SubCell"/>
</dbReference>
<evidence type="ECO:0000259" key="6">
    <source>
        <dbReference type="Pfam" id="PF05154"/>
    </source>
</evidence>
<feature type="domain" description="TM2" evidence="6">
    <location>
        <begin position="35"/>
        <end position="82"/>
    </location>
</feature>
<dbReference type="AlphaFoldDB" id="A0A9D1KVQ2"/>
<keyword evidence="2 5" id="KW-0812">Transmembrane</keyword>
<evidence type="ECO:0000256" key="3">
    <source>
        <dbReference type="ARBA" id="ARBA00022989"/>
    </source>
</evidence>
<organism evidence="7 8">
    <name type="scientific">Candidatus Allocopromorpha excrementavium</name>
    <dbReference type="NCBI Taxonomy" id="2840741"/>
    <lineage>
        <taxon>Bacteria</taxon>
        <taxon>Bacillati</taxon>
        <taxon>Bacillota</taxon>
        <taxon>Clostridia</taxon>
        <taxon>Eubacteriales</taxon>
        <taxon>Eubacteriaceae</taxon>
        <taxon>Eubacteriaceae incertae sedis</taxon>
        <taxon>Candidatus Allocopromorpha</taxon>
    </lineage>
</organism>
<keyword evidence="3 5" id="KW-1133">Transmembrane helix</keyword>
<evidence type="ECO:0000256" key="5">
    <source>
        <dbReference type="SAM" id="Phobius"/>
    </source>
</evidence>
<evidence type="ECO:0000313" key="8">
    <source>
        <dbReference type="Proteomes" id="UP000824159"/>
    </source>
</evidence>
<dbReference type="InterPro" id="IPR007829">
    <property type="entry name" value="TM2"/>
</dbReference>
<evidence type="ECO:0000256" key="2">
    <source>
        <dbReference type="ARBA" id="ARBA00022692"/>
    </source>
</evidence>
<evidence type="ECO:0000256" key="1">
    <source>
        <dbReference type="ARBA" id="ARBA00004141"/>
    </source>
</evidence>
<reference evidence="7" key="1">
    <citation type="submission" date="2020-10" db="EMBL/GenBank/DDBJ databases">
        <authorList>
            <person name="Gilroy R."/>
        </authorList>
    </citation>
    <scope>NUCLEOTIDE SEQUENCE</scope>
    <source>
        <strain evidence="7">CHK176-22527</strain>
    </source>
</reference>